<sequence length="195" mass="20630">MEYLIAVVAGYFIGSVPFGLILTKLGGYGDIRDIGSGNIGATNVLRTGNKKLAFATLVLDSLKGAVAAGLFLYYGSFEMAMVAGFAAIIGHLFPVWLKFKGGKGVATALGTLLALKFIVGIAACGLWLLCAVVTRYSSLSALIAFAAAPAIAHFLYNDPEFTALCGFIATLIFYKHRANIARLVKGEEPKISQKK</sequence>
<dbReference type="GO" id="GO:0043772">
    <property type="term" value="F:acyl-phosphate glycerol-3-phosphate acyltransferase activity"/>
    <property type="evidence" value="ECO:0007669"/>
    <property type="project" value="UniProtKB-UniRule"/>
</dbReference>
<evidence type="ECO:0000256" key="9">
    <source>
        <dbReference type="ARBA" id="ARBA00023264"/>
    </source>
</evidence>
<keyword evidence="1 10" id="KW-1003">Cell membrane</keyword>
<keyword evidence="4 10" id="KW-0812">Transmembrane</keyword>
<dbReference type="PANTHER" id="PTHR30309:SF0">
    <property type="entry name" value="GLYCEROL-3-PHOSPHATE ACYLTRANSFERASE-RELATED"/>
    <property type="match status" value="1"/>
</dbReference>
<dbReference type="GO" id="GO:0008654">
    <property type="term" value="P:phospholipid biosynthetic process"/>
    <property type="evidence" value="ECO:0007669"/>
    <property type="project" value="UniProtKB-UniRule"/>
</dbReference>
<comment type="pathway">
    <text evidence="10">Lipid metabolism; phospholipid metabolism.</text>
</comment>
<evidence type="ECO:0000256" key="4">
    <source>
        <dbReference type="ARBA" id="ARBA00022692"/>
    </source>
</evidence>
<evidence type="ECO:0000256" key="2">
    <source>
        <dbReference type="ARBA" id="ARBA00022516"/>
    </source>
</evidence>
<evidence type="ECO:0000256" key="5">
    <source>
        <dbReference type="ARBA" id="ARBA00022989"/>
    </source>
</evidence>
<keyword evidence="7 10" id="KW-0472">Membrane</keyword>
<comment type="similarity">
    <text evidence="10">Belongs to the PlsY family.</text>
</comment>
<gene>
    <name evidence="10 11" type="primary">plsY</name>
    <name evidence="11" type="ORF">DI626_03360</name>
</gene>
<proteinExistence type="inferred from homology"/>
<keyword evidence="11" id="KW-0012">Acyltransferase</keyword>
<comment type="caution">
    <text evidence="11">The sequence shown here is derived from an EMBL/GenBank/DDBJ whole genome shotgun (WGS) entry which is preliminary data.</text>
</comment>
<evidence type="ECO:0000313" key="11">
    <source>
        <dbReference type="EMBL" id="PZO87706.1"/>
    </source>
</evidence>
<dbReference type="HAMAP" id="MF_01043">
    <property type="entry name" value="PlsY"/>
    <property type="match status" value="1"/>
</dbReference>
<evidence type="ECO:0000256" key="3">
    <source>
        <dbReference type="ARBA" id="ARBA00022679"/>
    </source>
</evidence>
<dbReference type="PANTHER" id="PTHR30309">
    <property type="entry name" value="INNER MEMBRANE PROTEIN YGIH"/>
    <property type="match status" value="1"/>
</dbReference>
<dbReference type="EC" id="2.3.1.275" evidence="10"/>
<feature type="transmembrane region" description="Helical" evidence="10">
    <location>
        <begin position="135"/>
        <end position="156"/>
    </location>
</feature>
<keyword evidence="9 10" id="KW-1208">Phospholipid metabolism</keyword>
<comment type="function">
    <text evidence="10">Catalyzes the transfer of an acyl group from acyl-phosphate (acyl-PO(4)) to glycerol-3-phosphate (G3P) to form lysophosphatidic acid (LPA). This enzyme utilizes acyl-phosphate as fatty acyl donor, but not acyl-CoA or acyl-ACP.</text>
</comment>
<dbReference type="Pfam" id="PF02660">
    <property type="entry name" value="G3P_acyltransf"/>
    <property type="match status" value="1"/>
</dbReference>
<dbReference type="EMBL" id="QFNK01000045">
    <property type="protein sequence ID" value="PZO87706.1"/>
    <property type="molecule type" value="Genomic_DNA"/>
</dbReference>
<feature type="transmembrane region" description="Helical" evidence="10">
    <location>
        <begin position="79"/>
        <end position="97"/>
    </location>
</feature>
<evidence type="ECO:0000256" key="8">
    <source>
        <dbReference type="ARBA" id="ARBA00023209"/>
    </source>
</evidence>
<keyword evidence="3 10" id="KW-0808">Transferase</keyword>
<feature type="transmembrane region" description="Helical" evidence="10">
    <location>
        <begin position="6"/>
        <end position="23"/>
    </location>
</feature>
<evidence type="ECO:0000256" key="1">
    <source>
        <dbReference type="ARBA" id="ARBA00022475"/>
    </source>
</evidence>
<evidence type="ECO:0000256" key="10">
    <source>
        <dbReference type="HAMAP-Rule" id="MF_01043"/>
    </source>
</evidence>
<dbReference type="Proteomes" id="UP000249557">
    <property type="component" value="Unassembled WGS sequence"/>
</dbReference>
<feature type="transmembrane region" description="Helical" evidence="10">
    <location>
        <begin position="109"/>
        <end position="129"/>
    </location>
</feature>
<keyword evidence="6 10" id="KW-0443">Lipid metabolism</keyword>
<keyword evidence="8 10" id="KW-0594">Phospholipid biosynthesis</keyword>
<dbReference type="AlphaFoldDB" id="A0A2W5A2C9"/>
<comment type="subcellular location">
    <subcellularLocation>
        <location evidence="10">Cell membrane</location>
        <topology evidence="10">Multi-pass membrane protein</topology>
    </subcellularLocation>
</comment>
<accession>A0A2W5A2C9</accession>
<dbReference type="GO" id="GO:0005886">
    <property type="term" value="C:plasma membrane"/>
    <property type="evidence" value="ECO:0007669"/>
    <property type="project" value="UniProtKB-SubCell"/>
</dbReference>
<reference evidence="11 12" key="1">
    <citation type="submission" date="2017-08" db="EMBL/GenBank/DDBJ databases">
        <title>Infants hospitalized years apart are colonized by the same room-sourced microbial strains.</title>
        <authorList>
            <person name="Brooks B."/>
            <person name="Olm M.R."/>
            <person name="Firek B.A."/>
            <person name="Baker R."/>
            <person name="Thomas B.C."/>
            <person name="Morowitz M.J."/>
            <person name="Banfield J.F."/>
        </authorList>
    </citation>
    <scope>NUCLEOTIDE SEQUENCE [LARGE SCALE GENOMIC DNA]</scope>
    <source>
        <strain evidence="11">S2_018_000_R2_104</strain>
    </source>
</reference>
<name>A0A2W5A2C9_9BACT</name>
<dbReference type="SMART" id="SM01207">
    <property type="entry name" value="G3P_acyltransf"/>
    <property type="match status" value="1"/>
</dbReference>
<keyword evidence="2 10" id="KW-0444">Lipid biosynthesis</keyword>
<evidence type="ECO:0000256" key="7">
    <source>
        <dbReference type="ARBA" id="ARBA00023136"/>
    </source>
</evidence>
<organism evidence="11 12">
    <name type="scientific">Micavibrio aeruginosavorus</name>
    <dbReference type="NCBI Taxonomy" id="349221"/>
    <lineage>
        <taxon>Bacteria</taxon>
        <taxon>Pseudomonadati</taxon>
        <taxon>Bdellovibrionota</taxon>
        <taxon>Bdellovibrionia</taxon>
        <taxon>Bdellovibrionales</taxon>
        <taxon>Pseudobdellovibrionaceae</taxon>
        <taxon>Micavibrio</taxon>
    </lineage>
</organism>
<dbReference type="NCBIfam" id="TIGR00023">
    <property type="entry name" value="glycerol-3-phosphate 1-O-acyltransferase PlsY"/>
    <property type="match status" value="1"/>
</dbReference>
<protein>
    <recommendedName>
        <fullName evidence="10">Glycerol-3-phosphate acyltransferase</fullName>
    </recommendedName>
    <alternativeName>
        <fullName evidence="10">Acyl-PO4 G3P acyltransferase</fullName>
    </alternativeName>
    <alternativeName>
        <fullName evidence="10">Acyl-phosphate--glycerol-3-phosphate acyltransferase</fullName>
    </alternativeName>
    <alternativeName>
        <fullName evidence="10">G3P acyltransferase</fullName>
        <shortName evidence="10">GPAT</shortName>
        <ecNumber evidence="10">2.3.1.275</ecNumber>
    </alternativeName>
    <alternativeName>
        <fullName evidence="10">Lysophosphatidic acid synthase</fullName>
        <shortName evidence="10">LPA synthase</shortName>
    </alternativeName>
</protein>
<keyword evidence="5 10" id="KW-1133">Transmembrane helix</keyword>
<dbReference type="InterPro" id="IPR003811">
    <property type="entry name" value="G3P_acylTferase_PlsY"/>
</dbReference>
<comment type="catalytic activity">
    <reaction evidence="10">
        <text>an acyl phosphate + sn-glycerol 3-phosphate = a 1-acyl-sn-glycero-3-phosphate + phosphate</text>
        <dbReference type="Rhea" id="RHEA:34075"/>
        <dbReference type="ChEBI" id="CHEBI:43474"/>
        <dbReference type="ChEBI" id="CHEBI:57597"/>
        <dbReference type="ChEBI" id="CHEBI:57970"/>
        <dbReference type="ChEBI" id="CHEBI:59918"/>
        <dbReference type="EC" id="2.3.1.275"/>
    </reaction>
</comment>
<evidence type="ECO:0000313" key="12">
    <source>
        <dbReference type="Proteomes" id="UP000249557"/>
    </source>
</evidence>
<evidence type="ECO:0000256" key="6">
    <source>
        <dbReference type="ARBA" id="ARBA00023098"/>
    </source>
</evidence>
<dbReference type="UniPathway" id="UPA00085"/>
<comment type="subunit">
    <text evidence="10">Probably interacts with PlsX.</text>
</comment>